<evidence type="ECO:0000313" key="1">
    <source>
        <dbReference type="EMBL" id="OQP46827.1"/>
    </source>
</evidence>
<gene>
    <name evidence="1" type="ORF">A4H97_04710</name>
</gene>
<comment type="caution">
    <text evidence="1">The sequence shown here is derived from an EMBL/GenBank/DDBJ whole genome shotgun (WGS) entry which is preliminary data.</text>
</comment>
<dbReference type="STRING" id="354355.SAMN05660816_00965"/>
<dbReference type="OrthoDB" id="676347at2"/>
<organism evidence="1 2">
    <name type="scientific">Niastella yeongjuensis</name>
    <dbReference type="NCBI Taxonomy" id="354355"/>
    <lineage>
        <taxon>Bacteria</taxon>
        <taxon>Pseudomonadati</taxon>
        <taxon>Bacteroidota</taxon>
        <taxon>Chitinophagia</taxon>
        <taxon>Chitinophagales</taxon>
        <taxon>Chitinophagaceae</taxon>
        <taxon>Niastella</taxon>
    </lineage>
</organism>
<dbReference type="AlphaFoldDB" id="A0A1V9EL02"/>
<sequence length="145" mass="16099">MKPTLSMTLRLCLLSLAIIFYLTSYSQKKTVRFVTSTVVPEAEGSVKVRKDKNKNYEIDIHVDHLADPQKLTPSKKTYIVWIETKEGGAKNIGQLHTGHSMLSKAKKADISAVSSYKPSRVFISAEDNPAIDTPGTQIVLTTETF</sequence>
<evidence type="ECO:0000313" key="2">
    <source>
        <dbReference type="Proteomes" id="UP000192610"/>
    </source>
</evidence>
<dbReference type="RefSeq" id="WP_133053931.1">
    <property type="nucleotide sequence ID" value="NZ_FOCZ01000002.1"/>
</dbReference>
<name>A0A1V9EL02_9BACT</name>
<protein>
    <recommendedName>
        <fullName evidence="3">Anti-sigma factor</fullName>
    </recommendedName>
</protein>
<dbReference type="EMBL" id="LVXG01000023">
    <property type="protein sequence ID" value="OQP46827.1"/>
    <property type="molecule type" value="Genomic_DNA"/>
</dbReference>
<keyword evidence="2" id="KW-1185">Reference proteome</keyword>
<proteinExistence type="predicted"/>
<accession>A0A1V9EL02</accession>
<evidence type="ECO:0008006" key="3">
    <source>
        <dbReference type="Google" id="ProtNLM"/>
    </source>
</evidence>
<dbReference type="Proteomes" id="UP000192610">
    <property type="component" value="Unassembled WGS sequence"/>
</dbReference>
<reference evidence="2" key="1">
    <citation type="submission" date="2016-04" db="EMBL/GenBank/DDBJ databases">
        <authorList>
            <person name="Chen L."/>
            <person name="Zhuang W."/>
            <person name="Wang G."/>
        </authorList>
    </citation>
    <scope>NUCLEOTIDE SEQUENCE [LARGE SCALE GENOMIC DNA]</scope>
    <source>
        <strain evidence="2">17621</strain>
    </source>
</reference>